<dbReference type="InterPro" id="IPR009057">
    <property type="entry name" value="Homeodomain-like_sf"/>
</dbReference>
<dbReference type="HOGENOM" id="CLU_056788_9_3_1"/>
<proteinExistence type="predicted"/>
<dbReference type="SUPFAM" id="SSF46689">
    <property type="entry name" value="Homeodomain-like"/>
    <property type="match status" value="1"/>
</dbReference>
<dbReference type="AlphaFoldDB" id="A0A067SMG0"/>
<dbReference type="STRING" id="685588.A0A067SMG0"/>
<evidence type="ECO:0000313" key="2">
    <source>
        <dbReference type="Proteomes" id="UP000027222"/>
    </source>
</evidence>
<name>A0A067SMG0_GALM3</name>
<feature type="non-terminal residue" evidence="1">
    <location>
        <position position="84"/>
    </location>
</feature>
<sequence length="84" mass="9824">MGYCKTSCDVKIATVRLYERGLLDLEDILNCCGFARRTWYRVLKLWRETGDVIPEAQSPRGRVRTLHREDLDYLQNIMSNGASW</sequence>
<dbReference type="Proteomes" id="UP000027222">
    <property type="component" value="Unassembled WGS sequence"/>
</dbReference>
<reference evidence="2" key="1">
    <citation type="journal article" date="2014" name="Proc. Natl. Acad. Sci. U.S.A.">
        <title>Extensive sampling of basidiomycete genomes demonstrates inadequacy of the white-rot/brown-rot paradigm for wood decay fungi.</title>
        <authorList>
            <person name="Riley R."/>
            <person name="Salamov A.A."/>
            <person name="Brown D.W."/>
            <person name="Nagy L.G."/>
            <person name="Floudas D."/>
            <person name="Held B.W."/>
            <person name="Levasseur A."/>
            <person name="Lombard V."/>
            <person name="Morin E."/>
            <person name="Otillar R."/>
            <person name="Lindquist E.A."/>
            <person name="Sun H."/>
            <person name="LaButti K.M."/>
            <person name="Schmutz J."/>
            <person name="Jabbour D."/>
            <person name="Luo H."/>
            <person name="Baker S.E."/>
            <person name="Pisabarro A.G."/>
            <person name="Walton J.D."/>
            <person name="Blanchette R.A."/>
            <person name="Henrissat B."/>
            <person name="Martin F."/>
            <person name="Cullen D."/>
            <person name="Hibbett D.S."/>
            <person name="Grigoriev I.V."/>
        </authorList>
    </citation>
    <scope>NUCLEOTIDE SEQUENCE [LARGE SCALE GENOMIC DNA]</scope>
    <source>
        <strain evidence="2">CBS 339.88</strain>
    </source>
</reference>
<dbReference type="OrthoDB" id="2994945at2759"/>
<evidence type="ECO:0000313" key="1">
    <source>
        <dbReference type="EMBL" id="KDR68889.1"/>
    </source>
</evidence>
<dbReference type="EMBL" id="KL142405">
    <property type="protein sequence ID" value="KDR68889.1"/>
    <property type="molecule type" value="Genomic_DNA"/>
</dbReference>
<accession>A0A067SMG0</accession>
<protein>
    <submittedName>
        <fullName evidence="1">Uncharacterized protein</fullName>
    </submittedName>
</protein>
<organism evidence="1 2">
    <name type="scientific">Galerina marginata (strain CBS 339.88)</name>
    <dbReference type="NCBI Taxonomy" id="685588"/>
    <lineage>
        <taxon>Eukaryota</taxon>
        <taxon>Fungi</taxon>
        <taxon>Dikarya</taxon>
        <taxon>Basidiomycota</taxon>
        <taxon>Agaricomycotina</taxon>
        <taxon>Agaricomycetes</taxon>
        <taxon>Agaricomycetidae</taxon>
        <taxon>Agaricales</taxon>
        <taxon>Agaricineae</taxon>
        <taxon>Strophariaceae</taxon>
        <taxon>Galerina</taxon>
    </lineage>
</organism>
<gene>
    <name evidence="1" type="ORF">GALMADRAFT_45053</name>
</gene>
<keyword evidence="2" id="KW-1185">Reference proteome</keyword>